<comment type="caution">
    <text evidence="1">The sequence shown here is derived from an EMBL/GenBank/DDBJ whole genome shotgun (WGS) entry which is preliminary data.</text>
</comment>
<sequence length="144" mass="16316">MSEHNITHGNETKTMGSECFRNSHQNSSKKLQHTRPGSLRTYVYEGVRDKSLPNTFVVDIGQLVNADIVLTTYDVLKEDLSHDSDSHEGDRHILRFQKRYPNYSNKNILLGGGFAQMVKSNAAAATEMTPIQRKLDDLHGLLRF</sequence>
<accession>A0ACC4AH19</accession>
<evidence type="ECO:0000313" key="1">
    <source>
        <dbReference type="EMBL" id="KAL3565478.1"/>
    </source>
</evidence>
<reference evidence="1 2" key="1">
    <citation type="journal article" date="2024" name="Plant Biotechnol. J.">
        <title>Genome and CRISPR/Cas9 system of a widespread forest tree (Populus alba) in the world.</title>
        <authorList>
            <person name="Liu Y.J."/>
            <person name="Jiang P.F."/>
            <person name="Han X.M."/>
            <person name="Li X.Y."/>
            <person name="Wang H.M."/>
            <person name="Wang Y.J."/>
            <person name="Wang X.X."/>
            <person name="Zeng Q.Y."/>
        </authorList>
    </citation>
    <scope>NUCLEOTIDE SEQUENCE [LARGE SCALE GENOMIC DNA]</scope>
    <source>
        <strain evidence="2">cv. PAL-ZL1</strain>
    </source>
</reference>
<proteinExistence type="predicted"/>
<name>A0ACC4AH19_POPAL</name>
<evidence type="ECO:0000313" key="2">
    <source>
        <dbReference type="Proteomes" id="UP000309997"/>
    </source>
</evidence>
<protein>
    <submittedName>
        <fullName evidence="1">Uncharacterized protein</fullName>
    </submittedName>
</protein>
<dbReference type="EMBL" id="RCHU02000019">
    <property type="protein sequence ID" value="KAL3565478.1"/>
    <property type="molecule type" value="Genomic_DNA"/>
</dbReference>
<dbReference type="Proteomes" id="UP000309997">
    <property type="component" value="Unassembled WGS sequence"/>
</dbReference>
<gene>
    <name evidence="1" type="ORF">D5086_033524</name>
</gene>
<organism evidence="1 2">
    <name type="scientific">Populus alba</name>
    <name type="common">White poplar</name>
    <dbReference type="NCBI Taxonomy" id="43335"/>
    <lineage>
        <taxon>Eukaryota</taxon>
        <taxon>Viridiplantae</taxon>
        <taxon>Streptophyta</taxon>
        <taxon>Embryophyta</taxon>
        <taxon>Tracheophyta</taxon>
        <taxon>Spermatophyta</taxon>
        <taxon>Magnoliopsida</taxon>
        <taxon>eudicotyledons</taxon>
        <taxon>Gunneridae</taxon>
        <taxon>Pentapetalae</taxon>
        <taxon>rosids</taxon>
        <taxon>fabids</taxon>
        <taxon>Malpighiales</taxon>
        <taxon>Salicaceae</taxon>
        <taxon>Saliceae</taxon>
        <taxon>Populus</taxon>
    </lineage>
</organism>
<keyword evidence="2" id="KW-1185">Reference proteome</keyword>